<dbReference type="CDD" id="cd22088">
    <property type="entry name" value="F-box_FBXO8"/>
    <property type="match status" value="1"/>
</dbReference>
<dbReference type="PANTHER" id="PTHR10663">
    <property type="entry name" value="GUANYL-NUCLEOTIDE EXCHANGE FACTOR"/>
    <property type="match status" value="1"/>
</dbReference>
<evidence type="ECO:0000313" key="2">
    <source>
        <dbReference type="EMBL" id="CAI9744436.1"/>
    </source>
</evidence>
<name>A0AA36C1C2_OCTVU</name>
<gene>
    <name evidence="2" type="ORF">OCTVUL_1B022138</name>
</gene>
<dbReference type="PANTHER" id="PTHR10663:SF372">
    <property type="entry name" value="F-BOX ONLY PROTEIN 8"/>
    <property type="match status" value="1"/>
</dbReference>
<dbReference type="InterPro" id="IPR035999">
    <property type="entry name" value="Sec7_dom_sf"/>
</dbReference>
<reference evidence="2" key="1">
    <citation type="submission" date="2023-08" db="EMBL/GenBank/DDBJ databases">
        <authorList>
            <person name="Alioto T."/>
            <person name="Alioto T."/>
            <person name="Gomez Garrido J."/>
        </authorList>
    </citation>
    <scope>NUCLEOTIDE SEQUENCE</scope>
</reference>
<feature type="domain" description="SEC7" evidence="1">
    <location>
        <begin position="103"/>
        <end position="286"/>
    </location>
</feature>
<dbReference type="Gene3D" id="1.10.220.20">
    <property type="match status" value="1"/>
</dbReference>
<dbReference type="CDD" id="cd00171">
    <property type="entry name" value="Sec7"/>
    <property type="match status" value="1"/>
</dbReference>
<organism evidence="2 3">
    <name type="scientific">Octopus vulgaris</name>
    <name type="common">Common octopus</name>
    <dbReference type="NCBI Taxonomy" id="6645"/>
    <lineage>
        <taxon>Eukaryota</taxon>
        <taxon>Metazoa</taxon>
        <taxon>Spiralia</taxon>
        <taxon>Lophotrochozoa</taxon>
        <taxon>Mollusca</taxon>
        <taxon>Cephalopoda</taxon>
        <taxon>Coleoidea</taxon>
        <taxon>Octopodiformes</taxon>
        <taxon>Octopoda</taxon>
        <taxon>Incirrata</taxon>
        <taxon>Octopodidae</taxon>
        <taxon>Octopus</taxon>
    </lineage>
</organism>
<accession>A0AA36C1C2</accession>
<dbReference type="AlphaFoldDB" id="A0AA36C1C2"/>
<dbReference type="InterPro" id="IPR048003">
    <property type="entry name" value="FBXO8_F-box"/>
</dbReference>
<dbReference type="InterPro" id="IPR036047">
    <property type="entry name" value="F-box-like_dom_sf"/>
</dbReference>
<protein>
    <submittedName>
        <fullName evidence="2">F-box only protein 8-like</fullName>
    </submittedName>
</protein>
<dbReference type="GO" id="GO:0005085">
    <property type="term" value="F:guanyl-nucleotide exchange factor activity"/>
    <property type="evidence" value="ECO:0007669"/>
    <property type="project" value="InterPro"/>
</dbReference>
<dbReference type="Gene3D" id="1.20.1280.50">
    <property type="match status" value="1"/>
</dbReference>
<keyword evidence="3" id="KW-1185">Reference proteome</keyword>
<evidence type="ECO:0000259" key="1">
    <source>
        <dbReference type="PROSITE" id="PS50190"/>
    </source>
</evidence>
<dbReference type="Pfam" id="PF12937">
    <property type="entry name" value="F-box-like"/>
    <property type="match status" value="1"/>
</dbReference>
<proteinExistence type="predicted"/>
<sequence length="308" mass="35516">MCVYDVSSLQLRATTKTPGFYLLECSKKTLNLAAKEPSSCFRKSVQRELPPELSLAVLSYLNATDLCLAACVWDTLGNDELLWLSLCKASWGEVSVYDRWQDQPEYSYKRLYLLLDEASLTFNVDPLIGMDYLFRQSLVDDNPVAIANFLHSTKRLNPDMRREFLYKRRDVLHYLIRLQNLHSLFLPTALRQFFSEVSAPGERGSYLTDMIEMFSDQYCRCNPNLGLSKDTVFILCFSLIMLSVDLCSPHVKNKMSKREFIRNTRRAAHEIQDDLAGHLYDNIYLVGHVAIAQKAITEDHTHSYRIIT</sequence>
<dbReference type="EMBL" id="OX597843">
    <property type="protein sequence ID" value="CAI9744436.1"/>
    <property type="molecule type" value="Genomic_DNA"/>
</dbReference>
<dbReference type="InterPro" id="IPR000904">
    <property type="entry name" value="Sec7_dom"/>
</dbReference>
<dbReference type="GO" id="GO:0032012">
    <property type="term" value="P:regulation of ARF protein signal transduction"/>
    <property type="evidence" value="ECO:0007669"/>
    <property type="project" value="InterPro"/>
</dbReference>
<dbReference type="Proteomes" id="UP001162480">
    <property type="component" value="Chromosome 30"/>
</dbReference>
<dbReference type="Pfam" id="PF01369">
    <property type="entry name" value="Sec7"/>
    <property type="match status" value="1"/>
</dbReference>
<dbReference type="Gene3D" id="1.10.1000.11">
    <property type="entry name" value="Arf Nucleotide-binding Site Opener,domain 2"/>
    <property type="match status" value="1"/>
</dbReference>
<dbReference type="PROSITE" id="PS50190">
    <property type="entry name" value="SEC7"/>
    <property type="match status" value="1"/>
</dbReference>
<dbReference type="InterPro" id="IPR023394">
    <property type="entry name" value="Sec7_C_sf"/>
</dbReference>
<dbReference type="SUPFAM" id="SSF81383">
    <property type="entry name" value="F-box domain"/>
    <property type="match status" value="1"/>
</dbReference>
<dbReference type="InterPro" id="IPR001810">
    <property type="entry name" value="F-box_dom"/>
</dbReference>
<evidence type="ECO:0000313" key="3">
    <source>
        <dbReference type="Proteomes" id="UP001162480"/>
    </source>
</evidence>
<dbReference type="SUPFAM" id="SSF48425">
    <property type="entry name" value="Sec7 domain"/>
    <property type="match status" value="1"/>
</dbReference>
<dbReference type="SMART" id="SM00222">
    <property type="entry name" value="Sec7"/>
    <property type="match status" value="1"/>
</dbReference>